<evidence type="ECO:0000256" key="1">
    <source>
        <dbReference type="SAM" id="SignalP"/>
    </source>
</evidence>
<keyword evidence="1" id="KW-0732">Signal</keyword>
<evidence type="ECO:0000313" key="2">
    <source>
        <dbReference type="EnsemblMetazoa" id="AFUN015034-PA"/>
    </source>
</evidence>
<accession>A0A182S3P4</accession>
<protein>
    <submittedName>
        <fullName evidence="2">Uncharacterized protein</fullName>
    </submittedName>
</protein>
<name>A0A182S3P4_ANOFN</name>
<dbReference type="EnsemblMetazoa" id="AFUN015034-RA">
    <property type="protein sequence ID" value="AFUN015034-PA"/>
    <property type="gene ID" value="AFUN015034"/>
</dbReference>
<sequence>MEWSISLLLVTVCSLLSHWDFLLAQDIHTIQGIEWQRMVRTYAMPIIK</sequence>
<proteinExistence type="predicted"/>
<reference evidence="2" key="1">
    <citation type="submission" date="2020-05" db="UniProtKB">
        <authorList>
            <consortium name="EnsemblMetazoa"/>
        </authorList>
    </citation>
    <scope>IDENTIFICATION</scope>
    <source>
        <strain evidence="2">FUMOZ</strain>
    </source>
</reference>
<organism evidence="2">
    <name type="scientific">Anopheles funestus</name>
    <name type="common">African malaria mosquito</name>
    <dbReference type="NCBI Taxonomy" id="62324"/>
    <lineage>
        <taxon>Eukaryota</taxon>
        <taxon>Metazoa</taxon>
        <taxon>Ecdysozoa</taxon>
        <taxon>Arthropoda</taxon>
        <taxon>Hexapoda</taxon>
        <taxon>Insecta</taxon>
        <taxon>Pterygota</taxon>
        <taxon>Neoptera</taxon>
        <taxon>Endopterygota</taxon>
        <taxon>Diptera</taxon>
        <taxon>Nematocera</taxon>
        <taxon>Culicoidea</taxon>
        <taxon>Culicidae</taxon>
        <taxon>Anophelinae</taxon>
        <taxon>Anopheles</taxon>
    </lineage>
</organism>
<dbReference type="VEuPathDB" id="VectorBase:AFUN015034"/>
<dbReference type="AlphaFoldDB" id="A0A182S3P4"/>
<feature type="signal peptide" evidence="1">
    <location>
        <begin position="1"/>
        <end position="24"/>
    </location>
</feature>
<feature type="chain" id="PRO_5030024360" evidence="1">
    <location>
        <begin position="25"/>
        <end position="48"/>
    </location>
</feature>